<keyword evidence="11" id="KW-1185">Reference proteome</keyword>
<evidence type="ECO:0000259" key="9">
    <source>
        <dbReference type="PROSITE" id="PS50929"/>
    </source>
</evidence>
<dbReference type="SMART" id="SM00382">
    <property type="entry name" value="AAA"/>
    <property type="match status" value="1"/>
</dbReference>
<evidence type="ECO:0000256" key="3">
    <source>
        <dbReference type="ARBA" id="ARBA00022741"/>
    </source>
</evidence>
<dbReference type="RefSeq" id="WP_344864913.1">
    <property type="nucleotide sequence ID" value="NZ_BAAAZN010000013.1"/>
</dbReference>
<dbReference type="PANTHER" id="PTHR43394:SF1">
    <property type="entry name" value="ATP-BINDING CASSETTE SUB-FAMILY B MEMBER 10, MITOCHONDRIAL"/>
    <property type="match status" value="1"/>
</dbReference>
<proteinExistence type="predicted"/>
<dbReference type="InterPro" id="IPR011527">
    <property type="entry name" value="ABC1_TM_dom"/>
</dbReference>
<dbReference type="InterPro" id="IPR027417">
    <property type="entry name" value="P-loop_NTPase"/>
</dbReference>
<keyword evidence="2 7" id="KW-0812">Transmembrane</keyword>
<evidence type="ECO:0000256" key="2">
    <source>
        <dbReference type="ARBA" id="ARBA00022692"/>
    </source>
</evidence>
<dbReference type="Gene3D" id="3.40.50.300">
    <property type="entry name" value="P-loop containing nucleotide triphosphate hydrolases"/>
    <property type="match status" value="1"/>
</dbReference>
<keyword evidence="4 10" id="KW-0067">ATP-binding</keyword>
<keyword evidence="5 7" id="KW-1133">Transmembrane helix</keyword>
<keyword evidence="6 7" id="KW-0472">Membrane</keyword>
<dbReference type="InterPro" id="IPR017871">
    <property type="entry name" value="ABC_transporter-like_CS"/>
</dbReference>
<dbReference type="InterPro" id="IPR036640">
    <property type="entry name" value="ABC1_TM_sf"/>
</dbReference>
<comment type="subcellular location">
    <subcellularLocation>
        <location evidence="1">Cell membrane</location>
        <topology evidence="1">Multi-pass membrane protein</topology>
    </subcellularLocation>
</comment>
<reference evidence="11" key="1">
    <citation type="journal article" date="2019" name="Int. J. Syst. Evol. Microbiol.">
        <title>The Global Catalogue of Microorganisms (GCM) 10K type strain sequencing project: providing services to taxonomists for standard genome sequencing and annotation.</title>
        <authorList>
            <consortium name="The Broad Institute Genomics Platform"/>
            <consortium name="The Broad Institute Genome Sequencing Center for Infectious Disease"/>
            <person name="Wu L."/>
            <person name="Ma J."/>
        </authorList>
    </citation>
    <scope>NUCLEOTIDE SEQUENCE [LARGE SCALE GENOMIC DNA]</scope>
    <source>
        <strain evidence="11">JCM 16898</strain>
    </source>
</reference>
<name>A0ABP6XBA4_9PSEU</name>
<accession>A0ABP6XBA4</accession>
<dbReference type="Gene3D" id="1.20.1560.10">
    <property type="entry name" value="ABC transporter type 1, transmembrane domain"/>
    <property type="match status" value="1"/>
</dbReference>
<evidence type="ECO:0000256" key="5">
    <source>
        <dbReference type="ARBA" id="ARBA00022989"/>
    </source>
</evidence>
<organism evidence="10 11">
    <name type="scientific">Amycolatopsis ultiminotia</name>
    <dbReference type="NCBI Taxonomy" id="543629"/>
    <lineage>
        <taxon>Bacteria</taxon>
        <taxon>Bacillati</taxon>
        <taxon>Actinomycetota</taxon>
        <taxon>Actinomycetes</taxon>
        <taxon>Pseudonocardiales</taxon>
        <taxon>Pseudonocardiaceae</taxon>
        <taxon>Amycolatopsis</taxon>
    </lineage>
</organism>
<dbReference type="PROSITE" id="PS00211">
    <property type="entry name" value="ABC_TRANSPORTER_1"/>
    <property type="match status" value="1"/>
</dbReference>
<dbReference type="InterPro" id="IPR003439">
    <property type="entry name" value="ABC_transporter-like_ATP-bd"/>
</dbReference>
<dbReference type="SUPFAM" id="SSF52540">
    <property type="entry name" value="P-loop containing nucleoside triphosphate hydrolases"/>
    <property type="match status" value="1"/>
</dbReference>
<evidence type="ECO:0000256" key="4">
    <source>
        <dbReference type="ARBA" id="ARBA00022840"/>
    </source>
</evidence>
<feature type="domain" description="ABC transporter" evidence="8">
    <location>
        <begin position="328"/>
        <end position="559"/>
    </location>
</feature>
<dbReference type="SUPFAM" id="SSF90123">
    <property type="entry name" value="ABC transporter transmembrane region"/>
    <property type="match status" value="1"/>
</dbReference>
<dbReference type="Pfam" id="PF00664">
    <property type="entry name" value="ABC_membrane"/>
    <property type="match status" value="1"/>
</dbReference>
<evidence type="ECO:0000256" key="1">
    <source>
        <dbReference type="ARBA" id="ARBA00004651"/>
    </source>
</evidence>
<dbReference type="EMBL" id="BAAAZN010000013">
    <property type="protein sequence ID" value="GAA3564503.1"/>
    <property type="molecule type" value="Genomic_DNA"/>
</dbReference>
<evidence type="ECO:0000313" key="10">
    <source>
        <dbReference type="EMBL" id="GAA3564503.1"/>
    </source>
</evidence>
<feature type="transmembrane region" description="Helical" evidence="7">
    <location>
        <begin position="57"/>
        <end position="74"/>
    </location>
</feature>
<dbReference type="PROSITE" id="PS50893">
    <property type="entry name" value="ABC_TRANSPORTER_2"/>
    <property type="match status" value="1"/>
</dbReference>
<sequence length="566" mass="59394">MRTSDRLLARTVRRHRGPVAALAVLRLADAGTALAVPAVLAATVDAVLHRDTGGAPIVAICGLVLLVTLVEMGNELVEATVRARAVAWLRAETFTRMLGLGLLGRRRFPVGDAMGRALESTAETSGAAPSGLDLVFSALTSFAGLVALAVIDWRMVLVFALGVPVVWLLARLLIRRTTALTRQYQRVHGELSHRFLDALSGARTIRAAGTLDREVTRVLVPLAGLREAGLGFWEAQRRSGWHLAVLAPVLQIGVLITGGLGVAAGRLSAGELLAAQLYLMQAMGLLSQVGIVAQIGRIRGSAERVQEIFDEPLPDPGRGTVPPGGGALSLHDVTASADGRRVLDGVHLDVPAGARLAVVGASGAGKTTLALVAGGVLAPEQGTVRLDGARLDALDRAEVSAAFAFAFERPHLFGGTVRGMIGYGDRPVPAEAVRAAAVASRADPFVSRLPEGYDTPLGGLRLSGGELQRLGLARAFCRGARVLVLDDALSSVDTATGNDIEHAMDEALHGVTRIVVAHRLRTARNADLVAWLDEGRIRAVGPHVALMAEPAYRAVFGLQEESCPIP</sequence>
<dbReference type="GO" id="GO:0005524">
    <property type="term" value="F:ATP binding"/>
    <property type="evidence" value="ECO:0007669"/>
    <property type="project" value="UniProtKB-KW"/>
</dbReference>
<dbReference type="PROSITE" id="PS50929">
    <property type="entry name" value="ABC_TM1F"/>
    <property type="match status" value="1"/>
</dbReference>
<feature type="transmembrane region" description="Helical" evidence="7">
    <location>
        <begin position="134"/>
        <end position="151"/>
    </location>
</feature>
<comment type="caution">
    <text evidence="10">The sequence shown here is derived from an EMBL/GenBank/DDBJ whole genome shotgun (WGS) entry which is preliminary data.</text>
</comment>
<feature type="domain" description="ABC transmembrane type-1" evidence="9">
    <location>
        <begin position="20"/>
        <end position="290"/>
    </location>
</feature>
<keyword evidence="3" id="KW-0547">Nucleotide-binding</keyword>
<dbReference type="Pfam" id="PF00005">
    <property type="entry name" value="ABC_tran"/>
    <property type="match status" value="1"/>
</dbReference>
<gene>
    <name evidence="10" type="ORF">GCM10022222_55280</name>
</gene>
<evidence type="ECO:0000313" key="11">
    <source>
        <dbReference type="Proteomes" id="UP001500689"/>
    </source>
</evidence>
<evidence type="ECO:0000259" key="8">
    <source>
        <dbReference type="PROSITE" id="PS50893"/>
    </source>
</evidence>
<dbReference type="InterPro" id="IPR003593">
    <property type="entry name" value="AAA+_ATPase"/>
</dbReference>
<evidence type="ECO:0000256" key="6">
    <source>
        <dbReference type="ARBA" id="ARBA00023136"/>
    </source>
</evidence>
<evidence type="ECO:0000256" key="7">
    <source>
        <dbReference type="SAM" id="Phobius"/>
    </source>
</evidence>
<protein>
    <submittedName>
        <fullName evidence="10">ABC transporter ATP-binding protein</fullName>
    </submittedName>
</protein>
<feature type="transmembrane region" description="Helical" evidence="7">
    <location>
        <begin position="157"/>
        <end position="174"/>
    </location>
</feature>
<dbReference type="InterPro" id="IPR039421">
    <property type="entry name" value="Type_1_exporter"/>
</dbReference>
<dbReference type="Proteomes" id="UP001500689">
    <property type="component" value="Unassembled WGS sequence"/>
</dbReference>
<feature type="transmembrane region" description="Helical" evidence="7">
    <location>
        <begin position="243"/>
        <end position="265"/>
    </location>
</feature>
<dbReference type="PANTHER" id="PTHR43394">
    <property type="entry name" value="ATP-DEPENDENT PERMEASE MDL1, MITOCHONDRIAL"/>
    <property type="match status" value="1"/>
</dbReference>